<dbReference type="Gramene" id="OMERI08G12610.1">
    <property type="protein sequence ID" value="OMERI08G12610.1"/>
    <property type="gene ID" value="OMERI08G12610"/>
</dbReference>
<dbReference type="EnsemblPlants" id="OMERI08G12610.1">
    <property type="protein sequence ID" value="OMERI08G12610.1"/>
    <property type="gene ID" value="OMERI08G12610"/>
</dbReference>
<dbReference type="AlphaFoldDB" id="A0A0E0ELN7"/>
<dbReference type="Proteomes" id="UP000008021">
    <property type="component" value="Chromosome 8"/>
</dbReference>
<dbReference type="HOGENOM" id="CLU_1443187_0_0_1"/>
<organism evidence="1">
    <name type="scientific">Oryza meridionalis</name>
    <dbReference type="NCBI Taxonomy" id="40149"/>
    <lineage>
        <taxon>Eukaryota</taxon>
        <taxon>Viridiplantae</taxon>
        <taxon>Streptophyta</taxon>
        <taxon>Embryophyta</taxon>
        <taxon>Tracheophyta</taxon>
        <taxon>Spermatophyta</taxon>
        <taxon>Magnoliopsida</taxon>
        <taxon>Liliopsida</taxon>
        <taxon>Poales</taxon>
        <taxon>Poaceae</taxon>
        <taxon>BOP clade</taxon>
        <taxon>Oryzoideae</taxon>
        <taxon>Oryzeae</taxon>
        <taxon>Oryzinae</taxon>
        <taxon>Oryza</taxon>
    </lineage>
</organism>
<evidence type="ECO:0000313" key="1">
    <source>
        <dbReference type="EnsemblPlants" id="OMERI08G12610.1"/>
    </source>
</evidence>
<dbReference type="STRING" id="40149.A0A0E0ELN7"/>
<evidence type="ECO:0000313" key="2">
    <source>
        <dbReference type="Proteomes" id="UP000008021"/>
    </source>
</evidence>
<dbReference type="eggNOG" id="ENOG502R97J">
    <property type="taxonomic scope" value="Eukaryota"/>
</dbReference>
<proteinExistence type="predicted"/>
<reference evidence="1" key="1">
    <citation type="submission" date="2015-04" db="UniProtKB">
        <authorList>
            <consortium name="EnsemblPlants"/>
        </authorList>
    </citation>
    <scope>IDENTIFICATION</scope>
</reference>
<reference evidence="1" key="2">
    <citation type="submission" date="2018-05" db="EMBL/GenBank/DDBJ databases">
        <title>OmerRS3 (Oryza meridionalis Reference Sequence Version 3).</title>
        <authorList>
            <person name="Zhang J."/>
            <person name="Kudrna D."/>
            <person name="Lee S."/>
            <person name="Talag J."/>
            <person name="Welchert J."/>
            <person name="Wing R.A."/>
        </authorList>
    </citation>
    <scope>NUCLEOTIDE SEQUENCE [LARGE SCALE GENOMIC DNA]</scope>
    <source>
        <strain evidence="1">cv. OR44</strain>
    </source>
</reference>
<name>A0A0E0ELN7_9ORYZ</name>
<accession>A0A0E0ELN7</accession>
<keyword evidence="2" id="KW-1185">Reference proteome</keyword>
<protein>
    <submittedName>
        <fullName evidence="1">Uncharacterized protein</fullName>
    </submittedName>
</protein>
<sequence>MTLELYMPRCTGLTADGVVKIVQALYECKGNLNRLRLHGICRMTKHHLDAISSAMCKSNQQQDDQSLFYSHRVHEVLNTNDERRIDVDVCPMCTNVRLVFDCTRDGCRSIDFDLNFVRISTKGKRIVGLNVEAASSVLPDAKHAVGASTWRSSARLNLHAQTSCAWSAGFCSRNVALAIGPTARGMKI</sequence>